<evidence type="ECO:0000313" key="2">
    <source>
        <dbReference type="Proteomes" id="UP000295344"/>
    </source>
</evidence>
<reference evidence="1 2" key="1">
    <citation type="submission" date="2019-03" db="EMBL/GenBank/DDBJ databases">
        <title>Genomic Encyclopedia of Archaeal and Bacterial Type Strains, Phase II (KMG-II): from individual species to whole genera.</title>
        <authorList>
            <person name="Goeker M."/>
        </authorList>
    </citation>
    <scope>NUCLEOTIDE SEQUENCE [LARGE SCALE GENOMIC DNA]</scope>
    <source>
        <strain evidence="1 2">DSM 24782</strain>
    </source>
</reference>
<proteinExistence type="predicted"/>
<protein>
    <recommendedName>
        <fullName evidence="3">Glycosyl transferase family 29 (Putative sialyltransferase)</fullName>
    </recommendedName>
</protein>
<dbReference type="EMBL" id="SOAM01000001">
    <property type="protein sequence ID" value="TDS80228.1"/>
    <property type="molecule type" value="Genomic_DNA"/>
</dbReference>
<sequence>MVTIRRVLPPPAPQQAQILRRLLLPRAGGRLPRTVAVVGNAPVAPSAERATAIDGADLVVRMTTFAVDRGEPAIGTRTDVVVLHRAVQPGPDTFLDHASRLYLLAEPGRAYWESEPLPAWWPTDLELIPVSNREFTSRTRAAMRLARVAVAWPTTGTLAVHLMHRLFPHARILLAGSSMLPGRSGRSSLDHHWGGAVTLTPEHRLEREARALRAWTRAGWLEPLA</sequence>
<dbReference type="AlphaFoldDB" id="A0A4R7FR98"/>
<dbReference type="InterPro" id="IPR038578">
    <property type="entry name" value="GT29-like_sf"/>
</dbReference>
<dbReference type="Proteomes" id="UP000295344">
    <property type="component" value="Unassembled WGS sequence"/>
</dbReference>
<evidence type="ECO:0008006" key="3">
    <source>
        <dbReference type="Google" id="ProtNLM"/>
    </source>
</evidence>
<gene>
    <name evidence="1" type="ORF">CLV52_0783</name>
</gene>
<evidence type="ECO:0000313" key="1">
    <source>
        <dbReference type="EMBL" id="TDS80228.1"/>
    </source>
</evidence>
<organism evidence="1 2">
    <name type="scientific">Amnibacterium kyonggiense</name>
    <dbReference type="NCBI Taxonomy" id="595671"/>
    <lineage>
        <taxon>Bacteria</taxon>
        <taxon>Bacillati</taxon>
        <taxon>Actinomycetota</taxon>
        <taxon>Actinomycetes</taxon>
        <taxon>Micrococcales</taxon>
        <taxon>Microbacteriaceae</taxon>
        <taxon>Amnibacterium</taxon>
    </lineage>
</organism>
<comment type="caution">
    <text evidence="1">The sequence shown here is derived from an EMBL/GenBank/DDBJ whole genome shotgun (WGS) entry which is preliminary data.</text>
</comment>
<dbReference type="Gene3D" id="3.90.1480.20">
    <property type="entry name" value="Glycosyl transferase family 29"/>
    <property type="match status" value="1"/>
</dbReference>
<accession>A0A4R7FR98</accession>
<name>A0A4R7FR98_9MICO</name>
<keyword evidence="2" id="KW-1185">Reference proteome</keyword>